<comment type="caution">
    <text evidence="1">The sequence shown here is derived from an EMBL/GenBank/DDBJ whole genome shotgun (WGS) entry which is preliminary data.</text>
</comment>
<gene>
    <name evidence="1" type="ORF">J42TS3_02510</name>
</gene>
<proteinExistence type="predicted"/>
<protein>
    <submittedName>
        <fullName evidence="1">Uncharacterized protein</fullName>
    </submittedName>
</protein>
<name>A0ABQ4M5E8_9BACL</name>
<evidence type="ECO:0000313" key="1">
    <source>
        <dbReference type="EMBL" id="GIP51216.1"/>
    </source>
</evidence>
<accession>A0ABQ4M5E8</accession>
<keyword evidence="2" id="KW-1185">Reference proteome</keyword>
<dbReference type="Proteomes" id="UP000679992">
    <property type="component" value="Unassembled WGS sequence"/>
</dbReference>
<reference evidence="1 2" key="1">
    <citation type="submission" date="2021-03" db="EMBL/GenBank/DDBJ databases">
        <title>Antimicrobial resistance genes in bacteria isolated from Japanese honey, and their potential for conferring macrolide and lincosamide resistance in the American foulbrood pathogen Paenibacillus larvae.</title>
        <authorList>
            <person name="Okamoto M."/>
            <person name="Kumagai M."/>
            <person name="Kanamori H."/>
            <person name="Takamatsu D."/>
        </authorList>
    </citation>
    <scope>NUCLEOTIDE SEQUENCE [LARGE SCALE GENOMIC DNA]</scope>
    <source>
        <strain evidence="1 2">J42TS3</strain>
    </source>
</reference>
<organism evidence="1 2">
    <name type="scientific">Paenibacillus vini</name>
    <dbReference type="NCBI Taxonomy" id="1476024"/>
    <lineage>
        <taxon>Bacteria</taxon>
        <taxon>Bacillati</taxon>
        <taxon>Bacillota</taxon>
        <taxon>Bacilli</taxon>
        <taxon>Bacillales</taxon>
        <taxon>Paenibacillaceae</taxon>
        <taxon>Paenibacillus</taxon>
    </lineage>
</organism>
<sequence length="66" mass="7749">MKKRLVFTDLNFYNHWERIENVSALGDYVYYWLEGRVYAVKKDGAGRKEIQYLSNAGGAPVIYKDK</sequence>
<dbReference type="EMBL" id="BOSL01000001">
    <property type="protein sequence ID" value="GIP51216.1"/>
    <property type="molecule type" value="Genomic_DNA"/>
</dbReference>
<evidence type="ECO:0000313" key="2">
    <source>
        <dbReference type="Proteomes" id="UP000679992"/>
    </source>
</evidence>
<dbReference type="RefSeq" id="WP_213653460.1">
    <property type="nucleotide sequence ID" value="NZ_BOSL01000001.1"/>
</dbReference>